<evidence type="ECO:0008006" key="5">
    <source>
        <dbReference type="Google" id="ProtNLM"/>
    </source>
</evidence>
<evidence type="ECO:0000256" key="1">
    <source>
        <dbReference type="SAM" id="MobiDB-lite"/>
    </source>
</evidence>
<feature type="chain" id="PRO_5007624536" description="Purine nucleoside phosphorylase" evidence="2">
    <location>
        <begin position="28"/>
        <end position="107"/>
    </location>
</feature>
<accession>A0A158DUY7</accession>
<organism evidence="3 4">
    <name type="scientific">Caballeronia calidae</name>
    <dbReference type="NCBI Taxonomy" id="1777139"/>
    <lineage>
        <taxon>Bacteria</taxon>
        <taxon>Pseudomonadati</taxon>
        <taxon>Pseudomonadota</taxon>
        <taxon>Betaproteobacteria</taxon>
        <taxon>Burkholderiales</taxon>
        <taxon>Burkholderiaceae</taxon>
        <taxon>Caballeronia</taxon>
    </lineage>
</organism>
<name>A0A158DUY7_9BURK</name>
<gene>
    <name evidence="3" type="ORF">AWB78_05648</name>
</gene>
<evidence type="ECO:0000256" key="2">
    <source>
        <dbReference type="SAM" id="SignalP"/>
    </source>
</evidence>
<feature type="compositionally biased region" description="Polar residues" evidence="1">
    <location>
        <begin position="26"/>
        <end position="43"/>
    </location>
</feature>
<comment type="caution">
    <text evidence="3">The sequence shown here is derived from an EMBL/GenBank/DDBJ whole genome shotgun (WGS) entry which is preliminary data.</text>
</comment>
<feature type="compositionally biased region" description="Basic and acidic residues" evidence="1">
    <location>
        <begin position="45"/>
        <end position="70"/>
    </location>
</feature>
<dbReference type="RefSeq" id="WP_074173554.1">
    <property type="nucleotide sequence ID" value="NZ_FCOX02000037.1"/>
</dbReference>
<dbReference type="AlphaFoldDB" id="A0A158DUY7"/>
<reference evidence="3" key="1">
    <citation type="submission" date="2016-01" db="EMBL/GenBank/DDBJ databases">
        <authorList>
            <person name="Peeters C."/>
        </authorList>
    </citation>
    <scope>NUCLEOTIDE SEQUENCE</scope>
    <source>
        <strain evidence="3">LMG 29321</strain>
    </source>
</reference>
<proteinExistence type="predicted"/>
<keyword evidence="4" id="KW-1185">Reference proteome</keyword>
<protein>
    <recommendedName>
        <fullName evidence="5">Purine nucleoside phosphorylase</fullName>
    </recommendedName>
</protein>
<keyword evidence="2" id="KW-0732">Signal</keyword>
<feature type="signal peptide" evidence="2">
    <location>
        <begin position="1"/>
        <end position="27"/>
    </location>
</feature>
<feature type="compositionally biased region" description="Polar residues" evidence="1">
    <location>
        <begin position="74"/>
        <end position="100"/>
    </location>
</feature>
<sequence length="107" mass="11417">MKTKKLWISLCTAFLAVGVALAPTAGAQSTAEQAAPASNSTTSKAEAKAQKKAERKANRAKKNAELKNLEQHGYSPNGNQTQYPQNYQDAQRKASASQQMIKPASAP</sequence>
<dbReference type="Proteomes" id="UP000071859">
    <property type="component" value="Unassembled WGS sequence"/>
</dbReference>
<dbReference type="OrthoDB" id="9103790at2"/>
<evidence type="ECO:0000313" key="3">
    <source>
        <dbReference type="EMBL" id="SAK98343.1"/>
    </source>
</evidence>
<dbReference type="EMBL" id="FCOX02000037">
    <property type="protein sequence ID" value="SAK98343.1"/>
    <property type="molecule type" value="Genomic_DNA"/>
</dbReference>
<feature type="region of interest" description="Disordered" evidence="1">
    <location>
        <begin position="25"/>
        <end position="107"/>
    </location>
</feature>
<evidence type="ECO:0000313" key="4">
    <source>
        <dbReference type="Proteomes" id="UP000071859"/>
    </source>
</evidence>